<dbReference type="GO" id="GO:0008168">
    <property type="term" value="F:methyltransferase activity"/>
    <property type="evidence" value="ECO:0007669"/>
    <property type="project" value="UniProtKB-KW"/>
</dbReference>
<keyword evidence="2" id="KW-0732">Signal</keyword>
<feature type="chain" id="PRO_5007293142" evidence="2">
    <location>
        <begin position="31"/>
        <end position="391"/>
    </location>
</feature>
<organism evidence="4 5">
    <name type="scientific">Microdochium bolleyi</name>
    <dbReference type="NCBI Taxonomy" id="196109"/>
    <lineage>
        <taxon>Eukaryota</taxon>
        <taxon>Fungi</taxon>
        <taxon>Dikarya</taxon>
        <taxon>Ascomycota</taxon>
        <taxon>Pezizomycotina</taxon>
        <taxon>Sordariomycetes</taxon>
        <taxon>Xylariomycetidae</taxon>
        <taxon>Xylariales</taxon>
        <taxon>Microdochiaceae</taxon>
        <taxon>Microdochium</taxon>
    </lineage>
</organism>
<sequence>MVSTTRTLQLLFAGAVTILLLSSITSGGSGDHKSAVHKVFNGQIHISKLWPWASKNGKSHGGGRTWVREHVERSERIYQTMVAQREQLDKDYKKARVRKDLFPCTSHQAYQVTPFTIWDYTTAAFNCPHSVQRIGRLGDGGKWICGLELLEELPAPKTPESPSPCVVYSFGINTESSFEDALLSRTKGCEIWGYDFSVNDFGPQLNRSADYVSRAHFNKAGIAGVTDTKKKPPFYSIQDLLKKNGHDHIDVLKMDIEGFEFDTMRSIIDAFRMPGKGKPKPAKNGAKGARDGGAAEESEAAEPGILDALEDDGLGEVPIAQLMIEIHLDPGRIKDTPEFMSWWQTLEDAGFRATWTEPNLLVSTLPLYDGYPRYAEYTFINVKDSKSLILK</sequence>
<dbReference type="GO" id="GO:0032259">
    <property type="term" value="P:methylation"/>
    <property type="evidence" value="ECO:0007669"/>
    <property type="project" value="UniProtKB-KW"/>
</dbReference>
<name>A0A136IUJ5_9PEZI</name>
<feature type="region of interest" description="Disordered" evidence="1">
    <location>
        <begin position="274"/>
        <end position="300"/>
    </location>
</feature>
<feature type="signal peptide" evidence="2">
    <location>
        <begin position="1"/>
        <end position="30"/>
    </location>
</feature>
<proteinExistence type="predicted"/>
<keyword evidence="4" id="KW-0808">Transferase</keyword>
<dbReference type="InterPro" id="IPR026913">
    <property type="entry name" value="METTL24"/>
</dbReference>
<dbReference type="OrthoDB" id="4698046at2759"/>
<dbReference type="Proteomes" id="UP000070501">
    <property type="component" value="Unassembled WGS sequence"/>
</dbReference>
<evidence type="ECO:0000256" key="1">
    <source>
        <dbReference type="SAM" id="MobiDB-lite"/>
    </source>
</evidence>
<keyword evidence="5" id="KW-1185">Reference proteome</keyword>
<protein>
    <submittedName>
        <fullName evidence="4">Methyltransferase domain-domain-containing protein</fullName>
    </submittedName>
</protein>
<dbReference type="PANTHER" id="PTHR32026">
    <property type="entry name" value="METHYLTRANSFERASE-LIKE PROTEIN 24"/>
    <property type="match status" value="1"/>
</dbReference>
<dbReference type="Pfam" id="PF13383">
    <property type="entry name" value="Methyltransf_22"/>
    <property type="match status" value="1"/>
</dbReference>
<gene>
    <name evidence="4" type="ORF">Micbo1qcDRAFT_214413</name>
</gene>
<dbReference type="InParanoid" id="A0A136IUJ5"/>
<dbReference type="EMBL" id="KQ964258">
    <property type="protein sequence ID" value="KXJ88515.1"/>
    <property type="molecule type" value="Genomic_DNA"/>
</dbReference>
<dbReference type="InterPro" id="IPR025714">
    <property type="entry name" value="Methyltranfer_dom"/>
</dbReference>
<evidence type="ECO:0000256" key="2">
    <source>
        <dbReference type="SAM" id="SignalP"/>
    </source>
</evidence>
<evidence type="ECO:0000259" key="3">
    <source>
        <dbReference type="Pfam" id="PF13383"/>
    </source>
</evidence>
<reference evidence="5" key="1">
    <citation type="submission" date="2016-02" db="EMBL/GenBank/DDBJ databases">
        <title>Draft genome sequence of Microdochium bolleyi, a fungal endophyte of beachgrass.</title>
        <authorList>
            <consortium name="DOE Joint Genome Institute"/>
            <person name="David A.S."/>
            <person name="May G."/>
            <person name="Haridas S."/>
            <person name="Lim J."/>
            <person name="Wang M."/>
            <person name="Labutti K."/>
            <person name="Lipzen A."/>
            <person name="Barry K."/>
            <person name="Grigoriev I.V."/>
        </authorList>
    </citation>
    <scope>NUCLEOTIDE SEQUENCE [LARGE SCALE GENOMIC DNA]</scope>
    <source>
        <strain evidence="5">J235TASD1</strain>
    </source>
</reference>
<accession>A0A136IUJ5</accession>
<evidence type="ECO:0000313" key="5">
    <source>
        <dbReference type="Proteomes" id="UP000070501"/>
    </source>
</evidence>
<dbReference type="STRING" id="196109.A0A136IUJ5"/>
<dbReference type="Gene3D" id="3.40.50.150">
    <property type="entry name" value="Vaccinia Virus protein VP39"/>
    <property type="match status" value="1"/>
</dbReference>
<keyword evidence="4" id="KW-0489">Methyltransferase</keyword>
<dbReference type="InterPro" id="IPR029063">
    <property type="entry name" value="SAM-dependent_MTases_sf"/>
</dbReference>
<evidence type="ECO:0000313" key="4">
    <source>
        <dbReference type="EMBL" id="KXJ88515.1"/>
    </source>
</evidence>
<feature type="domain" description="Methyltransferase" evidence="3">
    <location>
        <begin position="122"/>
        <end position="269"/>
    </location>
</feature>
<dbReference type="AlphaFoldDB" id="A0A136IUJ5"/>
<dbReference type="PANTHER" id="PTHR32026:SF10">
    <property type="entry name" value="METHYLTRANSFERASE-LIKE PROTEIN 24-RELATED"/>
    <property type="match status" value="1"/>
</dbReference>